<feature type="region of interest" description="Disordered" evidence="1">
    <location>
        <begin position="49"/>
        <end position="71"/>
    </location>
</feature>
<proteinExistence type="predicted"/>
<dbReference type="InterPro" id="IPR036397">
    <property type="entry name" value="RNaseH_sf"/>
</dbReference>
<dbReference type="InterPro" id="IPR012337">
    <property type="entry name" value="RNaseH-like_sf"/>
</dbReference>
<evidence type="ECO:0000256" key="1">
    <source>
        <dbReference type="SAM" id="MobiDB-lite"/>
    </source>
</evidence>
<keyword evidence="3" id="KW-1185">Reference proteome</keyword>
<sequence>MDADPVHLRRFVVDVYSRRILGWRVATSMRAFLVTDDLRQAIDSATALEPAGSSEGSSITPMPGPNISLWR</sequence>
<protein>
    <submittedName>
        <fullName evidence="2">Uncharacterized protein</fullName>
    </submittedName>
</protein>
<name>A0ABR8Z622_9MICO</name>
<dbReference type="SUPFAM" id="SSF53098">
    <property type="entry name" value="Ribonuclease H-like"/>
    <property type="match status" value="1"/>
</dbReference>
<organism evidence="2 3">
    <name type="scientific">Oceanitalea stevensii</name>
    <dbReference type="NCBI Taxonomy" id="2763072"/>
    <lineage>
        <taxon>Bacteria</taxon>
        <taxon>Bacillati</taxon>
        <taxon>Actinomycetota</taxon>
        <taxon>Actinomycetes</taxon>
        <taxon>Micrococcales</taxon>
        <taxon>Bogoriellaceae</taxon>
        <taxon>Georgenia</taxon>
    </lineage>
</organism>
<dbReference type="RefSeq" id="WP_251840850.1">
    <property type="nucleotide sequence ID" value="NZ_JACSPO010000017.1"/>
</dbReference>
<dbReference type="EMBL" id="JACSPO010000017">
    <property type="protein sequence ID" value="MBD8063753.1"/>
    <property type="molecule type" value="Genomic_DNA"/>
</dbReference>
<accession>A0ABR8Z622</accession>
<gene>
    <name evidence="2" type="ORF">H9624_15655</name>
</gene>
<evidence type="ECO:0000313" key="3">
    <source>
        <dbReference type="Proteomes" id="UP000661894"/>
    </source>
</evidence>
<comment type="caution">
    <text evidence="2">The sequence shown here is derived from an EMBL/GenBank/DDBJ whole genome shotgun (WGS) entry which is preliminary data.</text>
</comment>
<dbReference type="Proteomes" id="UP000661894">
    <property type="component" value="Unassembled WGS sequence"/>
</dbReference>
<reference evidence="2 3" key="1">
    <citation type="submission" date="2020-08" db="EMBL/GenBank/DDBJ databases">
        <title>A Genomic Blueprint of the Chicken Gut Microbiome.</title>
        <authorList>
            <person name="Gilroy R."/>
            <person name="Ravi A."/>
            <person name="Getino M."/>
            <person name="Pursley I."/>
            <person name="Horton D.L."/>
            <person name="Alikhan N.-F."/>
            <person name="Baker D."/>
            <person name="Gharbi K."/>
            <person name="Hall N."/>
            <person name="Watson M."/>
            <person name="Adriaenssens E.M."/>
            <person name="Foster-Nyarko E."/>
            <person name="Jarju S."/>
            <person name="Secka A."/>
            <person name="Antonio M."/>
            <person name="Oren A."/>
            <person name="Chaudhuri R."/>
            <person name="La Ragione R.M."/>
            <person name="Hildebrand F."/>
            <person name="Pallen M.J."/>
        </authorList>
    </citation>
    <scope>NUCLEOTIDE SEQUENCE [LARGE SCALE GENOMIC DNA]</scope>
    <source>
        <strain evidence="2 3">Sa1BUA1</strain>
    </source>
</reference>
<evidence type="ECO:0000313" key="2">
    <source>
        <dbReference type="EMBL" id="MBD8063753.1"/>
    </source>
</evidence>
<dbReference type="Gene3D" id="3.30.420.10">
    <property type="entry name" value="Ribonuclease H-like superfamily/Ribonuclease H"/>
    <property type="match status" value="1"/>
</dbReference>